<organism evidence="6 10">
    <name type="scientific">Aeromonas veronii</name>
    <dbReference type="NCBI Taxonomy" id="654"/>
    <lineage>
        <taxon>Bacteria</taxon>
        <taxon>Pseudomonadati</taxon>
        <taxon>Pseudomonadota</taxon>
        <taxon>Gammaproteobacteria</taxon>
        <taxon>Aeromonadales</taxon>
        <taxon>Aeromonadaceae</taxon>
        <taxon>Aeromonas</taxon>
    </lineage>
</organism>
<evidence type="ECO:0000313" key="8">
    <source>
        <dbReference type="Proteomes" id="UP000241986"/>
    </source>
</evidence>
<dbReference type="Proteomes" id="UP000796104">
    <property type="component" value="Unassembled WGS sequence"/>
</dbReference>
<dbReference type="SUPFAM" id="SSF53756">
    <property type="entry name" value="UDP-Glycosyltransferase/glycogen phosphorylase"/>
    <property type="match status" value="1"/>
</dbReference>
<evidence type="ECO:0000313" key="7">
    <source>
        <dbReference type="Proteomes" id="UP000076809"/>
    </source>
</evidence>
<evidence type="ECO:0000313" key="6">
    <source>
        <dbReference type="EMBL" id="VXA81261.1"/>
    </source>
</evidence>
<accession>A0A318DGX2</accession>
<sequence length="369" mass="40884">MRILFGVQGTGNGHISRSRTLARALRTAGVEVDYLFSGRPADRYFDMEEFGAYRAFPGLTFVSHEGRVSPWRTLQAASPLTFWRDLRSLDCSEYDLVVSDFEPLTAHAARRYGKPSLTVSHQASFNWPIPRWGEDGVSRQLMRHFAPVDQPLGLHWFHFGHPLLPPVIDPIAAAPDNGEILVYLPFEQTEAIAALLSRFGQQRFVCFHPAIRTPSQWRNLRFEPPSRHGFIAVLAGCRGVISNAGFELASEALTLGKKLLVKPLGGQFEQLTNGKTLEMMGLATLMDVLDANLVRTWLDSASPGAVCYPDVAGELARWLAAGADESVASLSRRLWARTLFPEEVSDRLSELDGGDCLSSCWLSQVSVVD</sequence>
<evidence type="ECO:0000313" key="1">
    <source>
        <dbReference type="EMBL" id="ANB52807.1"/>
    </source>
</evidence>
<dbReference type="Gene3D" id="3.40.50.2000">
    <property type="entry name" value="Glycogen Phosphorylase B"/>
    <property type="match status" value="1"/>
</dbReference>
<dbReference type="OrthoDB" id="9793805at2"/>
<reference evidence="5" key="2">
    <citation type="submission" date="2017-10" db="EMBL/GenBank/DDBJ databases">
        <authorList>
            <person name="Colston S.M."/>
            <person name="Graf J."/>
        </authorList>
    </citation>
    <scope>NUCLEOTIDE SEQUENCE</scope>
    <source>
        <strain evidence="5">BAQ071013-135</strain>
    </source>
</reference>
<evidence type="ECO:0000313" key="10">
    <source>
        <dbReference type="Proteomes" id="UP000439123"/>
    </source>
</evidence>
<evidence type="ECO:0000313" key="9">
    <source>
        <dbReference type="Proteomes" id="UP000267614"/>
    </source>
</evidence>
<dbReference type="EMBL" id="CP014774">
    <property type="protein sequence ID" value="ANB52807.1"/>
    <property type="molecule type" value="Genomic_DNA"/>
</dbReference>
<reference evidence="1 7" key="1">
    <citation type="journal article" date="2016" name="J. Clin. Microbiol.">
        <title>Detection and Whole-Genome Sequencing of Carbapenemase-Producing Aeromonas hydrophila Isolates from Routine Perirectal Surveillance Culture.</title>
        <authorList>
            <person name="Hughes H.Y."/>
            <person name="Conlan S.P."/>
            <person name="Lau A.F."/>
            <person name="Dekker J.P."/>
            <person name="Michelin A.V."/>
            <person name="Youn J.H."/>
            <person name="Henderson D.K."/>
            <person name="Frank K.M."/>
            <person name="Segre J.A."/>
            <person name="Palmore T.N."/>
        </authorList>
    </citation>
    <scope>NUCLEOTIDE SEQUENCE [LARGE SCALE GENOMIC DNA]</scope>
    <source>
        <strain evidence="1 7">AVNIH1</strain>
    </source>
</reference>
<reference evidence="2 9" key="4">
    <citation type="submission" date="2018-11" db="EMBL/GenBank/DDBJ databases">
        <title>Complete genome sequence of multidrug-resistant Aeromonas veronii strain MS-18-37.</title>
        <authorList>
            <person name="Abdelhamed H."/>
            <person name="Lawrence M."/>
            <person name="Waldbieser G."/>
        </authorList>
    </citation>
    <scope>NUCLEOTIDE SEQUENCE [LARGE SCALE GENOMIC DNA]</scope>
    <source>
        <strain evidence="2 9">MS-18-37</strain>
    </source>
</reference>
<dbReference type="EMBL" id="PZKL01000012">
    <property type="protein sequence ID" value="PTH82661.1"/>
    <property type="molecule type" value="Genomic_DNA"/>
</dbReference>
<dbReference type="AlphaFoldDB" id="A0A165T8S5"/>
<dbReference type="STRING" id="654.AMS64_19670"/>
<dbReference type="InterPro" id="IPR005262">
    <property type="entry name" value="MJ1255-like"/>
</dbReference>
<accession>A0A653KS80</accession>
<accession>A0A165T8S5</accession>
<dbReference type="Proteomes" id="UP001204061">
    <property type="component" value="Unassembled WGS sequence"/>
</dbReference>
<dbReference type="Proteomes" id="UP000076809">
    <property type="component" value="Chromosome"/>
</dbReference>
<dbReference type="EMBL" id="PDXJ01000002">
    <property type="protein sequence ID" value="TND57085.1"/>
    <property type="molecule type" value="Genomic_DNA"/>
</dbReference>
<dbReference type="EMBL" id="JANLFC010000002">
    <property type="protein sequence ID" value="MCR4446905.1"/>
    <property type="molecule type" value="Genomic_DNA"/>
</dbReference>
<gene>
    <name evidence="6" type="ORF">AERO8C_110017</name>
    <name evidence="5" type="ORF">CF123_03935</name>
    <name evidence="4" type="ORF">DAA48_04740</name>
    <name evidence="2" type="ORF">EFI48_17735</name>
    <name evidence="3" type="ORF">NS965_00690</name>
    <name evidence="1" type="ORF">WM43_09065</name>
</gene>
<evidence type="ECO:0000313" key="4">
    <source>
        <dbReference type="EMBL" id="PTH82661.1"/>
    </source>
</evidence>
<dbReference type="RefSeq" id="WP_005349173.1">
    <property type="nucleotide sequence ID" value="NZ_AP022281.1"/>
</dbReference>
<evidence type="ECO:0000313" key="2">
    <source>
        <dbReference type="EMBL" id="AYV38507.1"/>
    </source>
</evidence>
<protein>
    <submittedName>
        <fullName evidence="6">Glycosyl transferase</fullName>
    </submittedName>
    <submittedName>
        <fullName evidence="1">Glycosyltransferase</fullName>
    </submittedName>
</protein>
<dbReference type="Proteomes" id="UP000241986">
    <property type="component" value="Unassembled WGS sequence"/>
</dbReference>
<name>A0A165T8S5_AERVE</name>
<dbReference type="EMBL" id="CABWLC010000003">
    <property type="protein sequence ID" value="VXA81261.1"/>
    <property type="molecule type" value="Genomic_DNA"/>
</dbReference>
<dbReference type="Proteomes" id="UP000267614">
    <property type="component" value="Chromosome"/>
</dbReference>
<reference evidence="6 10" key="6">
    <citation type="submission" date="2019-10" db="EMBL/GenBank/DDBJ databases">
        <authorList>
            <person name="Karimi E."/>
        </authorList>
    </citation>
    <scope>NUCLEOTIDE SEQUENCE [LARGE SCALE GENOMIC DNA]</scope>
    <source>
        <strain evidence="6">Aeromonas sp. 8C</strain>
    </source>
</reference>
<dbReference type="EMBL" id="CP033604">
    <property type="protein sequence ID" value="AYV38507.1"/>
    <property type="molecule type" value="Genomic_DNA"/>
</dbReference>
<dbReference type="NCBIfam" id="TIGR00661">
    <property type="entry name" value="MJ1255"/>
    <property type="match status" value="1"/>
</dbReference>
<evidence type="ECO:0000313" key="3">
    <source>
        <dbReference type="EMBL" id="MCR4446905.1"/>
    </source>
</evidence>
<reference evidence="3" key="7">
    <citation type="submission" date="2022-08" db="EMBL/GenBank/DDBJ databases">
        <title>A global survey of hypervirulent Aeromonas hydrophila identified this emerging pathogen in farmed fish in the lower Mekong River basin.</title>
        <authorList>
            <person name="Xu T."/>
            <person name="Rasmussen-Ivey C.R."/>
            <person name="Moen F.S."/>
            <person name="Fernandez Bravo A."/>
            <person name="Lamy B."/>
            <person name="Beaz-Hidalgo R."/>
            <person name="Khan C.D."/>
            <person name="Castro Escarpulli G."/>
            <person name="Yasin I.S.M."/>
            <person name="Figueras M.J."/>
            <person name="Azzam Sayuti M."/>
            <person name="Karim M.M."/>
            <person name="Alam K.M."/>
            <person name="Le T.T.T."/>
            <person name="Thao N.H.P."/>
            <person name="Addo S."/>
            <person name="Duodu S."/>
            <person name="Ali S."/>
            <person name="Mey S."/>
            <person name="Somony T."/>
            <person name="Liles M.R."/>
        </authorList>
    </citation>
    <scope>NUCLEOTIDE SEQUENCE</scope>
    <source>
        <strain evidence="3">0.14</strain>
    </source>
</reference>
<proteinExistence type="predicted"/>
<dbReference type="GO" id="GO:0016740">
    <property type="term" value="F:transferase activity"/>
    <property type="evidence" value="ECO:0007669"/>
    <property type="project" value="UniProtKB-KW"/>
</dbReference>
<dbReference type="Proteomes" id="UP000439123">
    <property type="component" value="Unassembled WGS sequence"/>
</dbReference>
<keyword evidence="6" id="KW-0808">Transferase</keyword>
<evidence type="ECO:0000313" key="5">
    <source>
        <dbReference type="EMBL" id="TND57085.1"/>
    </source>
</evidence>
<reference evidence="5" key="5">
    <citation type="journal article" date="2019" name="PLoS ONE">
        <title>Identification and characterization of putative Aeromonas spp. T3SS effectors.</title>
        <authorList>
            <person name="Rangel L.T."/>
            <person name="Marden J."/>
            <person name="Colston S."/>
            <person name="Setubal J.C."/>
            <person name="Graf J."/>
            <person name="Gogarten J.P."/>
        </authorList>
    </citation>
    <scope>NUCLEOTIDE SEQUENCE</scope>
    <source>
        <strain evidence="5">BAQ071013-135</strain>
    </source>
</reference>
<dbReference type="Pfam" id="PF13528">
    <property type="entry name" value="Glyco_trans_1_3"/>
    <property type="match status" value="1"/>
</dbReference>
<reference evidence="4 8" key="3">
    <citation type="submission" date="2018-03" db="EMBL/GenBank/DDBJ databases">
        <title>Aeromonas veronii whole genome sequencing and analysis.</title>
        <authorList>
            <person name="Xie H."/>
            <person name="Liu T."/>
            <person name="Wang K."/>
        </authorList>
    </citation>
    <scope>NUCLEOTIDE SEQUENCE [LARGE SCALE GENOMIC DNA]</scope>
    <source>
        <strain evidence="4 8">XH.VA.1</strain>
    </source>
</reference>